<name>I4I5X3_MICAE</name>
<reference evidence="1 2" key="1">
    <citation type="submission" date="2012-04" db="EMBL/GenBank/DDBJ databases">
        <authorList>
            <person name="Genoscope - CEA"/>
        </authorList>
    </citation>
    <scope>NUCLEOTIDE SEQUENCE [LARGE SCALE GENOMIC DNA]</scope>
    <source>
        <strain evidence="1 2">9808</strain>
    </source>
</reference>
<dbReference type="InterPro" id="IPR043519">
    <property type="entry name" value="NT_sf"/>
</dbReference>
<evidence type="ECO:0000313" key="2">
    <source>
        <dbReference type="Proteomes" id="UP000005291"/>
    </source>
</evidence>
<dbReference type="SUPFAM" id="SSF81301">
    <property type="entry name" value="Nucleotidyltransferase"/>
    <property type="match status" value="1"/>
</dbReference>
<dbReference type="HOGENOM" id="CLU_2233411_0_0_3"/>
<dbReference type="EMBL" id="CAIN01000475">
    <property type="protein sequence ID" value="CCI29697.1"/>
    <property type="molecule type" value="Genomic_DNA"/>
</dbReference>
<accession>I4I5X3</accession>
<dbReference type="InterPro" id="IPR012675">
    <property type="entry name" value="Beta-grasp_dom_sf"/>
</dbReference>
<gene>
    <name evidence="1" type="ORF">MICAG_950015</name>
</gene>
<proteinExistence type="predicted"/>
<dbReference type="PANTHER" id="PTHR21262">
    <property type="entry name" value="GUANOSINE-3',5'-BIS DIPHOSPHATE 3'-PYROPHOSPHOHYDROLASE"/>
    <property type="match status" value="1"/>
</dbReference>
<protein>
    <submittedName>
        <fullName evidence="1">Uncharacterized protein</fullName>
    </submittedName>
</protein>
<dbReference type="AlphaFoldDB" id="I4I5X3"/>
<comment type="caution">
    <text evidence="1">The sequence shown here is derived from an EMBL/GenBank/DDBJ whole genome shotgun (WGS) entry which is preliminary data.</text>
</comment>
<dbReference type="Gene3D" id="3.10.20.30">
    <property type="match status" value="1"/>
</dbReference>
<dbReference type="GO" id="GO:0005886">
    <property type="term" value="C:plasma membrane"/>
    <property type="evidence" value="ECO:0007669"/>
    <property type="project" value="TreeGrafter"/>
</dbReference>
<organism evidence="1 2">
    <name type="scientific">Microcystis aeruginosa PCC 9808</name>
    <dbReference type="NCBI Taxonomy" id="1160284"/>
    <lineage>
        <taxon>Bacteria</taxon>
        <taxon>Bacillati</taxon>
        <taxon>Cyanobacteriota</taxon>
        <taxon>Cyanophyceae</taxon>
        <taxon>Oscillatoriophycideae</taxon>
        <taxon>Chroococcales</taxon>
        <taxon>Microcystaceae</taxon>
        <taxon>Microcystis</taxon>
    </lineage>
</organism>
<evidence type="ECO:0000313" key="1">
    <source>
        <dbReference type="EMBL" id="CCI29697.1"/>
    </source>
</evidence>
<dbReference type="Proteomes" id="UP000005291">
    <property type="component" value="Unassembled WGS sequence"/>
</dbReference>
<sequence length="105" mass="12384">MLPNARPLEVQIRTLEMNHFAEYGDGSELTSDDKKKFKLLRQRLDWRKEFKDIQEYWKYVNSLNNLFDDDVYVFNLQGDVIFLAQGSTPVDFAFRFSLGASHLCK</sequence>
<dbReference type="PANTHER" id="PTHR21262:SF31">
    <property type="entry name" value="GTP PYROPHOSPHOKINASE"/>
    <property type="match status" value="1"/>
</dbReference>